<reference evidence="3 4" key="1">
    <citation type="submission" date="2022-05" db="EMBL/GenBank/DDBJ databases">
        <title>Genome Sequencing of Bee-Associated Microbes.</title>
        <authorList>
            <person name="Dunlap C."/>
        </authorList>
    </citation>
    <scope>NUCLEOTIDE SEQUENCE [LARGE SCALE GENOMIC DNA]</scope>
    <source>
        <strain evidence="3 4">NRRL NRS-1438</strain>
    </source>
</reference>
<dbReference type="Pfam" id="PF08241">
    <property type="entry name" value="Methyltransf_11"/>
    <property type="match status" value="1"/>
</dbReference>
<protein>
    <submittedName>
        <fullName evidence="3">Methyltransferase domain-containing protein</fullName>
    </submittedName>
</protein>
<dbReference type="SUPFAM" id="SSF53335">
    <property type="entry name" value="S-adenosyl-L-methionine-dependent methyltransferases"/>
    <property type="match status" value="1"/>
</dbReference>
<dbReference type="PANTHER" id="PTHR44068:SF11">
    <property type="entry name" value="GERANYL DIPHOSPHATE 2-C-METHYLTRANSFERASE"/>
    <property type="match status" value="1"/>
</dbReference>
<evidence type="ECO:0000313" key="3">
    <source>
        <dbReference type="EMBL" id="MCY9519790.1"/>
    </source>
</evidence>
<dbReference type="Proteomes" id="UP001207626">
    <property type="component" value="Unassembled WGS sequence"/>
</dbReference>
<dbReference type="InterPro" id="IPR029063">
    <property type="entry name" value="SAM-dependent_MTases_sf"/>
</dbReference>
<dbReference type="GO" id="GO:0032259">
    <property type="term" value="P:methylation"/>
    <property type="evidence" value="ECO:0007669"/>
    <property type="project" value="UniProtKB-KW"/>
</dbReference>
<proteinExistence type="predicted"/>
<keyword evidence="4" id="KW-1185">Reference proteome</keyword>
<keyword evidence="1" id="KW-0808">Transferase</keyword>
<feature type="domain" description="Methyltransferase type 11" evidence="2">
    <location>
        <begin position="50"/>
        <end position="149"/>
    </location>
</feature>
<dbReference type="EMBL" id="JAMDLW010000010">
    <property type="protein sequence ID" value="MCY9519790.1"/>
    <property type="molecule type" value="Genomic_DNA"/>
</dbReference>
<evidence type="ECO:0000259" key="2">
    <source>
        <dbReference type="Pfam" id="PF08241"/>
    </source>
</evidence>
<dbReference type="RefSeq" id="WP_087433304.1">
    <property type="nucleotide sequence ID" value="NZ_JAMDLV010000001.1"/>
</dbReference>
<sequence length="221" mass="25598">MNIRKSEPNLEIKETEFAELYDEMLKSMRDNGWLNLQLLKEKSAGYSKFLEIGSGPGYIGLEIIKQRDDAMLTGVDISEEMITIAKRNAKKYALQNRVKYINEDAQLLPFHDNEFDFVFSYRSLHEWRNPIAVFKEIKRVLKGNGSFYILDLKRDIHPKIKQTVLEKTFPAELRKSFLDSVNASYTISEIKELLSNSGIEEYSVVEEPIYVHINGTINPLN</sequence>
<dbReference type="GO" id="GO:0008168">
    <property type="term" value="F:methyltransferase activity"/>
    <property type="evidence" value="ECO:0007669"/>
    <property type="project" value="UniProtKB-KW"/>
</dbReference>
<dbReference type="Gene3D" id="3.40.50.150">
    <property type="entry name" value="Vaccinia Virus protein VP39"/>
    <property type="match status" value="1"/>
</dbReference>
<dbReference type="PANTHER" id="PTHR44068">
    <property type="entry name" value="ZGC:194242"/>
    <property type="match status" value="1"/>
</dbReference>
<dbReference type="CDD" id="cd02440">
    <property type="entry name" value="AdoMet_MTases"/>
    <property type="match status" value="1"/>
</dbReference>
<organism evidence="3 4">
    <name type="scientific">Paenibacillus apiarius</name>
    <dbReference type="NCBI Taxonomy" id="46240"/>
    <lineage>
        <taxon>Bacteria</taxon>
        <taxon>Bacillati</taxon>
        <taxon>Bacillota</taxon>
        <taxon>Bacilli</taxon>
        <taxon>Bacillales</taxon>
        <taxon>Paenibacillaceae</taxon>
        <taxon>Paenibacillus</taxon>
    </lineage>
</organism>
<gene>
    <name evidence="3" type="ORF">M5X09_08855</name>
</gene>
<dbReference type="InterPro" id="IPR050447">
    <property type="entry name" value="Erg6_SMT_methyltransf"/>
</dbReference>
<evidence type="ECO:0000256" key="1">
    <source>
        <dbReference type="ARBA" id="ARBA00022679"/>
    </source>
</evidence>
<accession>A0ABT4DR05</accession>
<name>A0ABT4DR05_9BACL</name>
<dbReference type="InterPro" id="IPR013216">
    <property type="entry name" value="Methyltransf_11"/>
</dbReference>
<evidence type="ECO:0000313" key="4">
    <source>
        <dbReference type="Proteomes" id="UP001207626"/>
    </source>
</evidence>
<comment type="caution">
    <text evidence="3">The sequence shown here is derived from an EMBL/GenBank/DDBJ whole genome shotgun (WGS) entry which is preliminary data.</text>
</comment>
<keyword evidence="3" id="KW-0489">Methyltransferase</keyword>